<dbReference type="RefSeq" id="WP_044334309.1">
    <property type="nucleotide sequence ID" value="NZ_CP010836.1"/>
</dbReference>
<reference evidence="1 2" key="2">
    <citation type="submission" date="2015-02" db="EMBL/GenBank/DDBJ databases">
        <title>The complete genome of Sphingomonas hengshuiensis sp. WHSC-8 isolated from soil of Hengshui Lake.</title>
        <authorList>
            <person name="Wei S."/>
            <person name="Guo J."/>
            <person name="Su C."/>
            <person name="Wu R."/>
            <person name="Zhang Z."/>
            <person name="Liang K."/>
            <person name="Li H."/>
            <person name="Wang T."/>
            <person name="Liu H."/>
            <person name="Zhang C."/>
            <person name="Li Z."/>
            <person name="Wang Q."/>
            <person name="Meng J."/>
        </authorList>
    </citation>
    <scope>NUCLEOTIDE SEQUENCE [LARGE SCALE GENOMIC DNA]</scope>
    <source>
        <strain evidence="1 2">WHSC-8</strain>
    </source>
</reference>
<organism evidence="1 2">
    <name type="scientific">Sphingomonas hengshuiensis</name>
    <dbReference type="NCBI Taxonomy" id="1609977"/>
    <lineage>
        <taxon>Bacteria</taxon>
        <taxon>Pseudomonadati</taxon>
        <taxon>Pseudomonadota</taxon>
        <taxon>Alphaproteobacteria</taxon>
        <taxon>Sphingomonadales</taxon>
        <taxon>Sphingomonadaceae</taxon>
        <taxon>Sphingomonas</taxon>
    </lineage>
</organism>
<evidence type="ECO:0000313" key="2">
    <source>
        <dbReference type="Proteomes" id="UP000032300"/>
    </source>
</evidence>
<protein>
    <submittedName>
        <fullName evidence="1">Uncharacterized protein</fullName>
    </submittedName>
</protein>
<dbReference type="Pfam" id="PF08843">
    <property type="entry name" value="AbiEii"/>
    <property type="match status" value="1"/>
</dbReference>
<dbReference type="KEGG" id="sphi:TS85_18970"/>
<dbReference type="EMBL" id="CP010836">
    <property type="protein sequence ID" value="AJP73423.1"/>
    <property type="molecule type" value="Genomic_DNA"/>
</dbReference>
<evidence type="ECO:0000313" key="1">
    <source>
        <dbReference type="EMBL" id="AJP73423.1"/>
    </source>
</evidence>
<gene>
    <name evidence="1" type="ORF">TS85_18970</name>
</gene>
<proteinExistence type="predicted"/>
<keyword evidence="2" id="KW-1185">Reference proteome</keyword>
<name>A0A7U4LGL3_9SPHN</name>
<reference evidence="1 2" key="1">
    <citation type="journal article" date="2015" name="Int. J. Syst. Evol. Microbiol.">
        <title>Sphingomonas hengshuiensis sp. nov., isolated from lake wetland.</title>
        <authorList>
            <person name="Wei S."/>
            <person name="Wang T."/>
            <person name="Liu H."/>
            <person name="Zhang C."/>
            <person name="Guo J."/>
            <person name="Wang Q."/>
            <person name="Liang K."/>
            <person name="Zhang Z."/>
        </authorList>
    </citation>
    <scope>NUCLEOTIDE SEQUENCE [LARGE SCALE GENOMIC DNA]</scope>
    <source>
        <strain evidence="1 2">WHSC-8</strain>
    </source>
</reference>
<accession>A0A7U4LGL3</accession>
<dbReference type="InterPro" id="IPR014942">
    <property type="entry name" value="AbiEii"/>
</dbReference>
<dbReference type="Proteomes" id="UP000032300">
    <property type="component" value="Chromosome"/>
</dbReference>
<sequence>MSACGGDHALHHNGKLRDGLSRNYYDLLMLDHAGVTAAALAEHDLLDHVVRNKSLMFADASASYATAVFVTLRLSPSDAIRDALARDYAAMADMFLDDPPAFKELLAGLDALEKRINDAG</sequence>
<dbReference type="AlphaFoldDB" id="A0A7U4LGL3"/>